<dbReference type="RefSeq" id="WP_013637996.1">
    <property type="nucleotide sequence ID" value="NC_015185.1"/>
</dbReference>
<dbReference type="HOGENOM" id="CLU_050686_0_2_0"/>
<dbReference type="InterPro" id="IPR005883">
    <property type="entry name" value="PilM"/>
</dbReference>
<dbReference type="InterPro" id="IPR043129">
    <property type="entry name" value="ATPase_NBD"/>
</dbReference>
<dbReference type="OrthoDB" id="5291956at2"/>
<evidence type="ECO:0000313" key="1">
    <source>
        <dbReference type="EMBL" id="ADY73038.1"/>
    </source>
</evidence>
<protein>
    <submittedName>
        <fullName evidence="1">Type IV pilus assembly protein PilM</fullName>
    </submittedName>
</protein>
<reference evidence="2" key="2">
    <citation type="submission" date="2011-02" db="EMBL/GenBank/DDBJ databases">
        <title>The complete genome of Desulfurobacterium thermolithotrophum DSM 11699.</title>
        <authorList>
            <consortium name="US DOE Joint Genome Institute (JGI-PGF)"/>
            <person name="Lucas S."/>
            <person name="Copeland A."/>
            <person name="Lapidus A."/>
            <person name="Bruce D."/>
            <person name="Goodwin L."/>
            <person name="Pitluck S."/>
            <person name="Kyrpides N."/>
            <person name="Mavromatis K."/>
            <person name="Pagani I."/>
            <person name="Ivanova N."/>
            <person name="Mikhailova N."/>
            <person name="Daligault H."/>
            <person name="Detter J.C."/>
            <person name="Tapia R."/>
            <person name="Han C."/>
            <person name="Land M."/>
            <person name="Hauser L."/>
            <person name="Markowitz V."/>
            <person name="Cheng J.-F."/>
            <person name="Hugenholtz P."/>
            <person name="Woyke T."/>
            <person name="Wu D."/>
            <person name="Spring S."/>
            <person name="Brambilla E."/>
            <person name="Klenk H.-P."/>
            <person name="Eisen J.A."/>
        </authorList>
    </citation>
    <scope>NUCLEOTIDE SEQUENCE [LARGE SCALE GENOMIC DNA]</scope>
    <source>
        <strain evidence="2">DSM 11699 / BSA</strain>
    </source>
</reference>
<dbReference type="EMBL" id="CP002543">
    <property type="protein sequence ID" value="ADY73038.1"/>
    <property type="molecule type" value="Genomic_DNA"/>
</dbReference>
<dbReference type="Pfam" id="PF11104">
    <property type="entry name" value="PilM_2"/>
    <property type="match status" value="1"/>
</dbReference>
<dbReference type="PANTHER" id="PTHR32432:SF3">
    <property type="entry name" value="ETHANOLAMINE UTILIZATION PROTEIN EUTJ"/>
    <property type="match status" value="1"/>
</dbReference>
<dbReference type="SUPFAM" id="SSF53067">
    <property type="entry name" value="Actin-like ATPase domain"/>
    <property type="match status" value="2"/>
</dbReference>
<dbReference type="NCBIfam" id="TIGR01175">
    <property type="entry name" value="pilM"/>
    <property type="match status" value="1"/>
</dbReference>
<sequence length="349" mass="39865">MGWLTRFLKGEHYYLPGLDIGSYSIKLVQLKKDKDTFKLKTKSEYIYEEQVFAGTEIVDLFLLASYLKEIFKTNKIEEKNVAIHVPLSSCFYSVISIPPSKKIEEAVMNYIQSMMTPQELTQVKIDYKVLPVSIEKKGIDVAIAAVKKEFLKERVSVVEKAGLNPVIVDIEPAAFNNQFYLNYPEKTASPVCLVDFGASFTRIIISFGGYPYVTRNVEYGGYSITEQIQKEFMLSFEDAEKLKKGTSTKDVTYKEVFDKVIVRAIKKITTEILWTIENFKDRFNQDVNEIYFFGGSSKIEGLVDVVKELTGKEVYKGFPFKFDNLDNYEEFGIAAGLSLRYKGDSNVKI</sequence>
<accession>F0S2G6</accession>
<name>F0S2G6_DESTD</name>
<reference evidence="1 2" key="1">
    <citation type="journal article" date="2011" name="Stand. Genomic Sci.">
        <title>Complete genome sequence of the thermophilic sulfur-reducer Desulfurobacterium thermolithotrophum type strain (BSA(T)) from a deep-sea hydrothermal vent.</title>
        <authorList>
            <person name="Goker M."/>
            <person name="Daligault H."/>
            <person name="Mwirichia R."/>
            <person name="Lapidus A."/>
            <person name="Lucas S."/>
            <person name="Deshpande S."/>
            <person name="Pagani I."/>
            <person name="Tapia R."/>
            <person name="Cheng J.F."/>
            <person name="Goodwin L."/>
            <person name="Pitluck S."/>
            <person name="Liolios K."/>
            <person name="Ivanova N."/>
            <person name="Mavromatis K."/>
            <person name="Mikhailova N."/>
            <person name="Pati A."/>
            <person name="Chen A."/>
            <person name="Palaniappan K."/>
            <person name="Han C."/>
            <person name="Land M."/>
            <person name="Hauser L."/>
            <person name="Pan C."/>
            <person name="Brambilla E.M."/>
            <person name="Rohde M."/>
            <person name="Spring S."/>
            <person name="Sikorski J."/>
            <person name="Wirth R."/>
            <person name="Detter J.C."/>
            <person name="Woyke T."/>
            <person name="Bristow J."/>
            <person name="Eisen J.A."/>
            <person name="Markowitz V."/>
            <person name="Hugenholtz P."/>
            <person name="Kyrpides N.C."/>
            <person name="Klenk H.P."/>
        </authorList>
    </citation>
    <scope>NUCLEOTIDE SEQUENCE [LARGE SCALE GENOMIC DNA]</scope>
    <source>
        <strain evidence="2">DSM 11699 / BSA</strain>
    </source>
</reference>
<dbReference type="PANTHER" id="PTHR32432">
    <property type="entry name" value="CELL DIVISION PROTEIN FTSA-RELATED"/>
    <property type="match status" value="1"/>
</dbReference>
<dbReference type="InParanoid" id="F0S2G6"/>
<dbReference type="Gene3D" id="3.30.1490.300">
    <property type="match status" value="1"/>
</dbReference>
<organism evidence="1 2">
    <name type="scientific">Desulfurobacterium thermolithotrophum (strain DSM 11699 / BSA)</name>
    <dbReference type="NCBI Taxonomy" id="868864"/>
    <lineage>
        <taxon>Bacteria</taxon>
        <taxon>Pseudomonadati</taxon>
        <taxon>Aquificota</taxon>
        <taxon>Aquificia</taxon>
        <taxon>Desulfurobacteriales</taxon>
        <taxon>Desulfurobacteriaceae</taxon>
        <taxon>Desulfurobacterium</taxon>
    </lineage>
</organism>
<evidence type="ECO:0000313" key="2">
    <source>
        <dbReference type="Proteomes" id="UP000007102"/>
    </source>
</evidence>
<gene>
    <name evidence="1" type="ordered locus">Dester_0383</name>
</gene>
<keyword evidence="2" id="KW-1185">Reference proteome</keyword>
<dbReference type="KEGG" id="dte:Dester_0383"/>
<dbReference type="Proteomes" id="UP000007102">
    <property type="component" value="Chromosome"/>
</dbReference>
<dbReference type="AlphaFoldDB" id="F0S2G6"/>
<dbReference type="STRING" id="868864.Dester_0383"/>
<dbReference type="Gene3D" id="3.30.420.40">
    <property type="match status" value="2"/>
</dbReference>
<dbReference type="InterPro" id="IPR050696">
    <property type="entry name" value="FtsA/MreB"/>
</dbReference>
<dbReference type="PIRSF" id="PIRSF019169">
    <property type="entry name" value="PilM"/>
    <property type="match status" value="1"/>
</dbReference>
<proteinExistence type="predicted"/>
<dbReference type="eggNOG" id="COG4972">
    <property type="taxonomic scope" value="Bacteria"/>
</dbReference>
<dbReference type="CDD" id="cd24049">
    <property type="entry name" value="ASKHA_NBD_PilM"/>
    <property type="match status" value="1"/>
</dbReference>